<sequence length="450" mass="49569">MAKTARHAAIETLQRNQRTGHPVARIFSGIVEQYRLSSTDRQLAMNIVYGVLRHRDQVDLLISRLCSRSPSRQNPFVYQALAVGLYQIFFLERIPEFAAVHETVEAVRRSGAAKKLCGFVNGVLRSGLRRRDELYELIDPEGAGHGLLNHPAWLTKRWQEHFGEQTMRAICAHNNLEATLNLRLSRSLPQSTYLKLLQEEGIEAHAGKFAPDSVVLPCFHGSISALPGYHEGLFFVQDQAAQLATLLLAPFSPGRSYLDCCAGLGGKTSYLAELTAAGDASLTAVEPDPGRFRLLGENLARTVGDHTLSLHNSTLEHFARTCPLHFDAILVDAPCSGTGVTGRHPDIRWNRQEQDLLFYREKQGRLLETAADLLAPGGVLVYATCSIEPEENRQVLDRFIADHHGFMITNCDEYLPAPARALVADSCFAPLPSSGCDGFFAARLTGDGEG</sequence>
<dbReference type="OrthoDB" id="9810297at2"/>
<dbReference type="RefSeq" id="WP_073375145.1">
    <property type="nucleotide sequence ID" value="NZ_FQXS01000008.1"/>
</dbReference>
<name>A0A1M5VHV7_9BACT</name>
<evidence type="ECO:0000259" key="15">
    <source>
        <dbReference type="PROSITE" id="PS51686"/>
    </source>
</evidence>
<evidence type="ECO:0000256" key="1">
    <source>
        <dbReference type="ARBA" id="ARBA00002724"/>
    </source>
</evidence>
<comment type="caution">
    <text evidence="14">Lacks conserved residue(s) required for the propagation of feature annotation.</text>
</comment>
<dbReference type="Gene3D" id="1.10.940.10">
    <property type="entry name" value="NusB-like"/>
    <property type="match status" value="1"/>
</dbReference>
<comment type="subcellular location">
    <subcellularLocation>
        <location evidence="2">Cytoplasm</location>
    </subcellularLocation>
</comment>
<dbReference type="InterPro" id="IPR049560">
    <property type="entry name" value="MeTrfase_RsmB-F_NOP2_cat"/>
</dbReference>
<dbReference type="Pfam" id="PF01029">
    <property type="entry name" value="NusB"/>
    <property type="match status" value="1"/>
</dbReference>
<evidence type="ECO:0000256" key="3">
    <source>
        <dbReference type="ARBA" id="ARBA00007494"/>
    </source>
</evidence>
<keyword evidence="8 14" id="KW-0808">Transferase</keyword>
<evidence type="ECO:0000256" key="2">
    <source>
        <dbReference type="ARBA" id="ARBA00004496"/>
    </source>
</evidence>
<evidence type="ECO:0000256" key="4">
    <source>
        <dbReference type="ARBA" id="ARBA00012140"/>
    </source>
</evidence>
<evidence type="ECO:0000313" key="16">
    <source>
        <dbReference type="EMBL" id="SHH74790.1"/>
    </source>
</evidence>
<dbReference type="InterPro" id="IPR035926">
    <property type="entry name" value="NusB-like_sf"/>
</dbReference>
<keyword evidence="5" id="KW-0963">Cytoplasm</keyword>
<feature type="binding site" evidence="14">
    <location>
        <position position="286"/>
    </location>
    <ligand>
        <name>S-adenosyl-L-methionine</name>
        <dbReference type="ChEBI" id="CHEBI:59789"/>
    </ligand>
</feature>
<dbReference type="AlphaFoldDB" id="A0A1M5VHV7"/>
<dbReference type="InterPro" id="IPR018314">
    <property type="entry name" value="RsmB/NOL1/NOP2-like_CS"/>
</dbReference>
<feature type="active site" description="Nucleophile" evidence="14">
    <location>
        <position position="385"/>
    </location>
</feature>
<dbReference type="Proteomes" id="UP000184139">
    <property type="component" value="Unassembled WGS sequence"/>
</dbReference>
<dbReference type="EC" id="2.1.1.176" evidence="4"/>
<feature type="domain" description="SAM-dependent MTase RsmB/NOP-type" evidence="15">
    <location>
        <begin position="168"/>
        <end position="447"/>
    </location>
</feature>
<comment type="catalytic activity">
    <reaction evidence="13">
        <text>cytidine(967) in 16S rRNA + S-adenosyl-L-methionine = 5-methylcytidine(967) in 16S rRNA + S-adenosyl-L-homocysteine + H(+)</text>
        <dbReference type="Rhea" id="RHEA:42748"/>
        <dbReference type="Rhea" id="RHEA-COMP:10219"/>
        <dbReference type="Rhea" id="RHEA-COMP:10220"/>
        <dbReference type="ChEBI" id="CHEBI:15378"/>
        <dbReference type="ChEBI" id="CHEBI:57856"/>
        <dbReference type="ChEBI" id="CHEBI:59789"/>
        <dbReference type="ChEBI" id="CHEBI:74483"/>
        <dbReference type="ChEBI" id="CHEBI:82748"/>
        <dbReference type="EC" id="2.1.1.176"/>
    </reaction>
</comment>
<dbReference type="STRING" id="1121409.SAMN02745124_01704"/>
<dbReference type="SUPFAM" id="SSF48013">
    <property type="entry name" value="NusB-like"/>
    <property type="match status" value="1"/>
</dbReference>
<evidence type="ECO:0000256" key="6">
    <source>
        <dbReference type="ARBA" id="ARBA00022552"/>
    </source>
</evidence>
<evidence type="ECO:0000256" key="12">
    <source>
        <dbReference type="ARBA" id="ARBA00031088"/>
    </source>
</evidence>
<dbReference type="PRINTS" id="PR02008">
    <property type="entry name" value="RCMTFAMILY"/>
</dbReference>
<protein>
    <recommendedName>
        <fullName evidence="4">16S rRNA (cytosine(967)-C(5))-methyltransferase</fullName>
        <ecNumber evidence="4">2.1.1.176</ecNumber>
    </recommendedName>
    <alternativeName>
        <fullName evidence="11">16S rRNA m5C967 methyltransferase</fullName>
    </alternativeName>
    <alternativeName>
        <fullName evidence="12">rRNA (cytosine-C(5)-)-methyltransferase RsmB</fullName>
    </alternativeName>
</protein>
<dbReference type="PANTHER" id="PTHR22807">
    <property type="entry name" value="NOP2 YEAST -RELATED NOL1/NOP2/FMU SUN DOMAIN-CONTAINING"/>
    <property type="match status" value="1"/>
</dbReference>
<dbReference type="PROSITE" id="PS51686">
    <property type="entry name" value="SAM_MT_RSMB_NOP"/>
    <property type="match status" value="1"/>
</dbReference>
<evidence type="ECO:0000256" key="10">
    <source>
        <dbReference type="ARBA" id="ARBA00022884"/>
    </source>
</evidence>
<dbReference type="PROSITE" id="PS01153">
    <property type="entry name" value="NOL1_NOP2_SUN"/>
    <property type="match status" value="1"/>
</dbReference>
<keyword evidence="6" id="KW-0698">rRNA processing</keyword>
<dbReference type="GO" id="GO:0005737">
    <property type="term" value="C:cytoplasm"/>
    <property type="evidence" value="ECO:0007669"/>
    <property type="project" value="UniProtKB-SubCell"/>
</dbReference>
<evidence type="ECO:0000313" key="17">
    <source>
        <dbReference type="Proteomes" id="UP000184139"/>
    </source>
</evidence>
<dbReference type="EMBL" id="FQXS01000008">
    <property type="protein sequence ID" value="SHH74790.1"/>
    <property type="molecule type" value="Genomic_DNA"/>
</dbReference>
<proteinExistence type="inferred from homology"/>
<dbReference type="NCBIfam" id="TIGR00563">
    <property type="entry name" value="rsmB"/>
    <property type="match status" value="1"/>
</dbReference>
<reference evidence="16 17" key="1">
    <citation type="submission" date="2016-11" db="EMBL/GenBank/DDBJ databases">
        <authorList>
            <person name="Jaros S."/>
            <person name="Januszkiewicz K."/>
            <person name="Wedrychowicz H."/>
        </authorList>
    </citation>
    <scope>NUCLEOTIDE SEQUENCE [LARGE SCALE GENOMIC DNA]</scope>
    <source>
        <strain evidence="16 17">DSM 9705</strain>
    </source>
</reference>
<dbReference type="InterPro" id="IPR004573">
    <property type="entry name" value="rRNA_ssu_MeTfrase_B"/>
</dbReference>
<evidence type="ECO:0000256" key="11">
    <source>
        <dbReference type="ARBA" id="ARBA00030399"/>
    </source>
</evidence>
<gene>
    <name evidence="16" type="ORF">SAMN02745124_01704</name>
</gene>
<keyword evidence="10 14" id="KW-0694">RNA-binding</keyword>
<dbReference type="GO" id="GO:0008649">
    <property type="term" value="F:rRNA methyltransferase activity"/>
    <property type="evidence" value="ECO:0007669"/>
    <property type="project" value="InterPro"/>
</dbReference>
<dbReference type="SUPFAM" id="SSF53335">
    <property type="entry name" value="S-adenosyl-L-methionine-dependent methyltransferases"/>
    <property type="match status" value="1"/>
</dbReference>
<dbReference type="GO" id="GO:0003723">
    <property type="term" value="F:RNA binding"/>
    <property type="evidence" value="ECO:0007669"/>
    <property type="project" value="UniProtKB-UniRule"/>
</dbReference>
<dbReference type="PANTHER" id="PTHR22807:SF61">
    <property type="entry name" value="NOL1_NOP2_SUN FAMILY PROTEIN _ ANTITERMINATION NUSB DOMAIN-CONTAINING PROTEIN"/>
    <property type="match status" value="1"/>
</dbReference>
<evidence type="ECO:0000256" key="9">
    <source>
        <dbReference type="ARBA" id="ARBA00022691"/>
    </source>
</evidence>
<evidence type="ECO:0000256" key="5">
    <source>
        <dbReference type="ARBA" id="ARBA00022490"/>
    </source>
</evidence>
<feature type="binding site" evidence="14">
    <location>
        <position position="332"/>
    </location>
    <ligand>
        <name>S-adenosyl-L-methionine</name>
        <dbReference type="ChEBI" id="CHEBI:59789"/>
    </ligand>
</feature>
<dbReference type="Pfam" id="PF22458">
    <property type="entry name" value="RsmF-B_ferredox"/>
    <property type="match status" value="1"/>
</dbReference>
<evidence type="ECO:0000256" key="7">
    <source>
        <dbReference type="ARBA" id="ARBA00022603"/>
    </source>
</evidence>
<evidence type="ECO:0000256" key="14">
    <source>
        <dbReference type="PROSITE-ProRule" id="PRU01023"/>
    </source>
</evidence>
<dbReference type="InterPro" id="IPR001678">
    <property type="entry name" value="MeTrfase_RsmB-F_NOP2_dom"/>
</dbReference>
<dbReference type="InterPro" id="IPR006027">
    <property type="entry name" value="NusB_RsmB_TIM44"/>
</dbReference>
<dbReference type="Gene3D" id="3.40.50.150">
    <property type="entry name" value="Vaccinia Virus protein VP39"/>
    <property type="match status" value="1"/>
</dbReference>
<keyword evidence="7 14" id="KW-0489">Methyltransferase</keyword>
<dbReference type="GO" id="GO:0006355">
    <property type="term" value="P:regulation of DNA-templated transcription"/>
    <property type="evidence" value="ECO:0007669"/>
    <property type="project" value="InterPro"/>
</dbReference>
<dbReference type="Pfam" id="PF01189">
    <property type="entry name" value="Methyltr_RsmB-F"/>
    <property type="match status" value="1"/>
</dbReference>
<dbReference type="InterPro" id="IPR054728">
    <property type="entry name" value="RsmB-like_ferredoxin"/>
</dbReference>
<comment type="function">
    <text evidence="1">Specifically methylates the cytosine at position 967 (m5C967) of 16S rRNA.</text>
</comment>
<dbReference type="InterPro" id="IPR023267">
    <property type="entry name" value="RCMT"/>
</dbReference>
<evidence type="ECO:0000256" key="13">
    <source>
        <dbReference type="ARBA" id="ARBA00047283"/>
    </source>
</evidence>
<keyword evidence="9 14" id="KW-0949">S-adenosyl-L-methionine</keyword>
<keyword evidence="17" id="KW-1185">Reference proteome</keyword>
<dbReference type="CDD" id="cd02440">
    <property type="entry name" value="AdoMet_MTases"/>
    <property type="match status" value="1"/>
</dbReference>
<dbReference type="InterPro" id="IPR029063">
    <property type="entry name" value="SAM-dependent_MTases_sf"/>
</dbReference>
<evidence type="ECO:0000256" key="8">
    <source>
        <dbReference type="ARBA" id="ARBA00022679"/>
    </source>
</evidence>
<organism evidence="16 17">
    <name type="scientific">Desulfofustis glycolicus DSM 9705</name>
    <dbReference type="NCBI Taxonomy" id="1121409"/>
    <lineage>
        <taxon>Bacteria</taxon>
        <taxon>Pseudomonadati</taxon>
        <taxon>Thermodesulfobacteriota</taxon>
        <taxon>Desulfobulbia</taxon>
        <taxon>Desulfobulbales</taxon>
        <taxon>Desulfocapsaceae</taxon>
        <taxon>Desulfofustis</taxon>
    </lineage>
</organism>
<accession>A0A1M5VHV7</accession>
<comment type="similarity">
    <text evidence="3 14">Belongs to the class I-like SAM-binding methyltransferase superfamily. RsmB/NOP family.</text>
</comment>